<sequence length="67" mass="7386">MSPARLRSSDQRDPGCHRRCRGRRAARMAACFDLADDKGRRYFIPAAVIGFVHVGEAEKGKVGFGAH</sequence>
<accession>A0A935MFV8</accession>
<dbReference type="Proteomes" id="UP000726105">
    <property type="component" value="Unassembled WGS sequence"/>
</dbReference>
<name>A0A935MFV8_9MICO</name>
<dbReference type="EMBL" id="JADJIB010000001">
    <property type="protein sequence ID" value="MBK7271692.1"/>
    <property type="molecule type" value="Genomic_DNA"/>
</dbReference>
<proteinExistence type="predicted"/>
<protein>
    <submittedName>
        <fullName evidence="1">DUF3107 family protein</fullName>
    </submittedName>
</protein>
<gene>
    <name evidence="1" type="ORF">IPI13_00460</name>
</gene>
<dbReference type="Pfam" id="PF11305">
    <property type="entry name" value="DUF3107"/>
    <property type="match status" value="1"/>
</dbReference>
<evidence type="ECO:0000313" key="1">
    <source>
        <dbReference type="EMBL" id="MBK7271692.1"/>
    </source>
</evidence>
<dbReference type="AlphaFoldDB" id="A0A935MFV8"/>
<evidence type="ECO:0000313" key="2">
    <source>
        <dbReference type="Proteomes" id="UP000726105"/>
    </source>
</evidence>
<comment type="caution">
    <text evidence="1">The sequence shown here is derived from an EMBL/GenBank/DDBJ whole genome shotgun (WGS) entry which is preliminary data.</text>
</comment>
<dbReference type="InterPro" id="IPR021456">
    <property type="entry name" value="DUF3107"/>
</dbReference>
<organism evidence="1 2">
    <name type="scientific">Candidatus Phosphoribacter hodrii</name>
    <dbReference type="NCBI Taxonomy" id="2953743"/>
    <lineage>
        <taxon>Bacteria</taxon>
        <taxon>Bacillati</taxon>
        <taxon>Actinomycetota</taxon>
        <taxon>Actinomycetes</taxon>
        <taxon>Micrococcales</taxon>
        <taxon>Dermatophilaceae</taxon>
        <taxon>Candidatus Phosphoribacter</taxon>
    </lineage>
</organism>
<reference evidence="1 2" key="1">
    <citation type="submission" date="2020-10" db="EMBL/GenBank/DDBJ databases">
        <title>Connecting structure to function with the recovery of over 1000 high-quality activated sludge metagenome-assembled genomes encoding full-length rRNA genes using long-read sequencing.</title>
        <authorList>
            <person name="Singleton C.M."/>
            <person name="Petriglieri F."/>
            <person name="Kristensen J.M."/>
            <person name="Kirkegaard R.H."/>
            <person name="Michaelsen T.Y."/>
            <person name="Andersen M.H."/>
            <person name="Karst S.M."/>
            <person name="Dueholm M.S."/>
            <person name="Nielsen P.H."/>
            <person name="Albertsen M."/>
        </authorList>
    </citation>
    <scope>NUCLEOTIDE SEQUENCE [LARGE SCALE GENOMIC DNA]</scope>
    <source>
        <strain evidence="1">Ega_18-Q3-R5-49_MAXAC.001</strain>
    </source>
</reference>